<organism evidence="7 8">
    <name type="scientific">Blautia liquoris</name>
    <dbReference type="NCBI Taxonomy" id="2779518"/>
    <lineage>
        <taxon>Bacteria</taxon>
        <taxon>Bacillati</taxon>
        <taxon>Bacillota</taxon>
        <taxon>Clostridia</taxon>
        <taxon>Lachnospirales</taxon>
        <taxon>Lachnospiraceae</taxon>
        <taxon>Blautia</taxon>
    </lineage>
</organism>
<gene>
    <name evidence="7" type="ORF">INP51_07585</name>
</gene>
<reference evidence="7 8" key="1">
    <citation type="submission" date="2020-10" db="EMBL/GenBank/DDBJ databases">
        <title>Blautia liquoris sp.nov., isolated from the mud in a fermentation cellar used for the production of Chinese strong-flavoured liquor.</title>
        <authorList>
            <person name="Lu L."/>
        </authorList>
    </citation>
    <scope>NUCLEOTIDE SEQUENCE [LARGE SCALE GENOMIC DNA]</scope>
    <source>
        <strain evidence="7 8">LZLJ-3</strain>
    </source>
</reference>
<keyword evidence="2" id="KW-1003">Cell membrane</keyword>
<feature type="transmembrane region" description="Helical" evidence="6">
    <location>
        <begin position="75"/>
        <end position="94"/>
    </location>
</feature>
<dbReference type="RefSeq" id="WP_193737083.1">
    <property type="nucleotide sequence ID" value="NZ_CP063304.1"/>
</dbReference>
<dbReference type="GO" id="GO:0005886">
    <property type="term" value="C:plasma membrane"/>
    <property type="evidence" value="ECO:0007669"/>
    <property type="project" value="UniProtKB-SubCell"/>
</dbReference>
<feature type="transmembrane region" description="Helical" evidence="6">
    <location>
        <begin position="35"/>
        <end position="54"/>
    </location>
</feature>
<dbReference type="Pfam" id="PF03899">
    <property type="entry name" value="ATP-synt_I"/>
    <property type="match status" value="1"/>
</dbReference>
<proteinExistence type="predicted"/>
<protein>
    <submittedName>
        <fullName evidence="7">ATP synthase subunit I</fullName>
    </submittedName>
</protein>
<comment type="subcellular location">
    <subcellularLocation>
        <location evidence="1">Cell membrane</location>
        <topology evidence="1">Multi-pass membrane protein</topology>
    </subcellularLocation>
</comment>
<name>A0A7M2RKF7_9FIRM</name>
<keyword evidence="8" id="KW-1185">Reference proteome</keyword>
<dbReference type="InterPro" id="IPR005598">
    <property type="entry name" value="ATP_synth_I"/>
</dbReference>
<evidence type="ECO:0000313" key="8">
    <source>
        <dbReference type="Proteomes" id="UP000593601"/>
    </source>
</evidence>
<dbReference type="KEGG" id="bliq:INP51_07585"/>
<keyword evidence="3 6" id="KW-0812">Transmembrane</keyword>
<dbReference type="Proteomes" id="UP000593601">
    <property type="component" value="Chromosome"/>
</dbReference>
<keyword evidence="5 6" id="KW-0472">Membrane</keyword>
<evidence type="ECO:0000256" key="5">
    <source>
        <dbReference type="ARBA" id="ARBA00023136"/>
    </source>
</evidence>
<feature type="transmembrane region" description="Helical" evidence="6">
    <location>
        <begin position="12"/>
        <end position="29"/>
    </location>
</feature>
<evidence type="ECO:0000256" key="4">
    <source>
        <dbReference type="ARBA" id="ARBA00022989"/>
    </source>
</evidence>
<accession>A0A7M2RKF7</accession>
<dbReference type="AlphaFoldDB" id="A0A7M2RKF7"/>
<evidence type="ECO:0000256" key="3">
    <source>
        <dbReference type="ARBA" id="ARBA00022692"/>
    </source>
</evidence>
<evidence type="ECO:0000256" key="1">
    <source>
        <dbReference type="ARBA" id="ARBA00004651"/>
    </source>
</evidence>
<evidence type="ECO:0000256" key="6">
    <source>
        <dbReference type="SAM" id="Phobius"/>
    </source>
</evidence>
<keyword evidence="4 6" id="KW-1133">Transmembrane helix</keyword>
<evidence type="ECO:0000313" key="7">
    <source>
        <dbReference type="EMBL" id="QOV20769.1"/>
    </source>
</evidence>
<sequence>MKLSDLAKKMTRSICMIALFCIIGSVIYYRSVKFLPFFFGVLIGSCVSVLKVILLDRAVDKTLNMEQKRAGGYAGIQYLLRFGLSGAVLVLGAVIPQISLWGTVAGIFAYQLATYSLKFSSKA</sequence>
<evidence type="ECO:0000256" key="2">
    <source>
        <dbReference type="ARBA" id="ARBA00022475"/>
    </source>
</evidence>
<dbReference type="EMBL" id="CP063304">
    <property type="protein sequence ID" value="QOV20769.1"/>
    <property type="molecule type" value="Genomic_DNA"/>
</dbReference>